<protein>
    <submittedName>
        <fullName evidence="7">Remorin</fullName>
    </submittedName>
</protein>
<keyword evidence="2" id="KW-0175">Coiled coil</keyword>
<dbReference type="GeneID" id="106773218"/>
<dbReference type="OrthoDB" id="684343at2759"/>
<sequence length="200" mass="21881">MTEQQPQTAESETAAPAAPSQPPAEPEAVPEAPKDVAVEKSVIPVPSSDDKPDESKALVLVEKTQEVAEEKPSEGSVNRDAVLARVATEKRLSLIKAWEESEKSKAENKAHKNLSAISAWENSKKASVEADLKKKEEELEKKKAEYAEKIKNKIAEIHKEAEEKRAIIEAKKGEELLKAEETAAKYRATGTAPKKLLGCF</sequence>
<dbReference type="Pfam" id="PF03766">
    <property type="entry name" value="Remorin_N"/>
    <property type="match status" value="1"/>
</dbReference>
<dbReference type="AlphaFoldDB" id="A0A1S3VAP6"/>
<dbReference type="Gramene" id="Vradi01g14410.1">
    <property type="protein sequence ID" value="Vradi01g14410.1"/>
    <property type="gene ID" value="Vradi01g14410"/>
</dbReference>
<reference evidence="7" key="2">
    <citation type="submission" date="2025-08" db="UniProtKB">
        <authorList>
            <consortium name="RefSeq"/>
        </authorList>
    </citation>
    <scope>IDENTIFICATION</scope>
    <source>
        <tissue evidence="7">Leaf</tissue>
    </source>
</reference>
<proteinExistence type="inferred from homology"/>
<dbReference type="Proteomes" id="UP000087766">
    <property type="component" value="Chromosome 1"/>
</dbReference>
<dbReference type="PANTHER" id="PTHR31775">
    <property type="entry name" value="OS02G0117200 PROTEIN"/>
    <property type="match status" value="1"/>
</dbReference>
<evidence type="ECO:0000256" key="1">
    <source>
        <dbReference type="ARBA" id="ARBA00005711"/>
    </source>
</evidence>
<dbReference type="RefSeq" id="XP_014515418.1">
    <property type="nucleotide sequence ID" value="XM_014659932.2"/>
</dbReference>
<accession>A0A1S3VAP6</accession>
<evidence type="ECO:0000256" key="2">
    <source>
        <dbReference type="SAM" id="Coils"/>
    </source>
</evidence>
<dbReference type="PANTHER" id="PTHR31775:SF5">
    <property type="entry name" value="REMORIN 1.4"/>
    <property type="match status" value="1"/>
</dbReference>
<name>A0A1S3VAP6_VIGRR</name>
<dbReference type="InterPro" id="IPR005516">
    <property type="entry name" value="Remorin_C"/>
</dbReference>
<feature type="compositionally biased region" description="Low complexity" evidence="3">
    <location>
        <begin position="1"/>
        <end position="18"/>
    </location>
</feature>
<keyword evidence="6" id="KW-1185">Reference proteome</keyword>
<comment type="similarity">
    <text evidence="1">Belongs to the remorin family.</text>
</comment>
<feature type="coiled-coil region" evidence="2">
    <location>
        <begin position="125"/>
        <end position="167"/>
    </location>
</feature>
<gene>
    <name evidence="7" type="primary">LOC106773218</name>
</gene>
<dbReference type="Pfam" id="PF03763">
    <property type="entry name" value="Remorin_C"/>
    <property type="match status" value="1"/>
</dbReference>
<feature type="domain" description="Remorin N-terminal" evidence="5">
    <location>
        <begin position="34"/>
        <end position="86"/>
    </location>
</feature>
<evidence type="ECO:0000256" key="3">
    <source>
        <dbReference type="SAM" id="MobiDB-lite"/>
    </source>
</evidence>
<evidence type="ECO:0000313" key="7">
    <source>
        <dbReference type="RefSeq" id="XP_014515418.1"/>
    </source>
</evidence>
<feature type="compositionally biased region" description="Basic and acidic residues" evidence="3">
    <location>
        <begin position="63"/>
        <end position="73"/>
    </location>
</feature>
<evidence type="ECO:0000259" key="4">
    <source>
        <dbReference type="Pfam" id="PF03763"/>
    </source>
</evidence>
<evidence type="ECO:0000259" key="5">
    <source>
        <dbReference type="Pfam" id="PF03766"/>
    </source>
</evidence>
<dbReference type="InterPro" id="IPR005518">
    <property type="entry name" value="Remorin_N"/>
</dbReference>
<dbReference type="STRING" id="3916.A0A1S3VAP6"/>
<reference evidence="6" key="1">
    <citation type="journal article" date="2014" name="Nat. Commun.">
        <title>Genome sequence of mungbean and insights into evolution within Vigna species.</title>
        <authorList>
            <person name="Kang Y.J."/>
            <person name="Kim S.K."/>
            <person name="Kim M.Y."/>
            <person name="Lestari P."/>
            <person name="Kim K.H."/>
            <person name="Ha B.K."/>
            <person name="Jun T.H."/>
            <person name="Hwang W.J."/>
            <person name="Lee T."/>
            <person name="Lee J."/>
            <person name="Shim S."/>
            <person name="Yoon M.Y."/>
            <person name="Jang Y.E."/>
            <person name="Han K.S."/>
            <person name="Taeprayoon P."/>
            <person name="Yoon N."/>
            <person name="Somta P."/>
            <person name="Tanya P."/>
            <person name="Kim K.S."/>
            <person name="Gwag J.G."/>
            <person name="Moon J.K."/>
            <person name="Lee Y.H."/>
            <person name="Park B.S."/>
            <person name="Bombarely A."/>
            <person name="Doyle J.J."/>
            <person name="Jackson S.A."/>
            <person name="Schafleitner R."/>
            <person name="Srinives P."/>
            <person name="Varshney R.K."/>
            <person name="Lee S.H."/>
        </authorList>
    </citation>
    <scope>NUCLEOTIDE SEQUENCE [LARGE SCALE GENOMIC DNA]</scope>
    <source>
        <strain evidence="6">cv. VC1973A</strain>
    </source>
</reference>
<dbReference type="KEGG" id="vra:106773218"/>
<feature type="region of interest" description="Disordered" evidence="3">
    <location>
        <begin position="1"/>
        <end position="78"/>
    </location>
</feature>
<feature type="domain" description="Remorin C-terminal" evidence="4">
    <location>
        <begin position="90"/>
        <end position="195"/>
    </location>
</feature>
<evidence type="ECO:0000313" key="6">
    <source>
        <dbReference type="Proteomes" id="UP000087766"/>
    </source>
</evidence>
<organism evidence="6 7">
    <name type="scientific">Vigna radiata var. radiata</name>
    <name type="common">Mung bean</name>
    <name type="synonym">Phaseolus aureus</name>
    <dbReference type="NCBI Taxonomy" id="3916"/>
    <lineage>
        <taxon>Eukaryota</taxon>
        <taxon>Viridiplantae</taxon>
        <taxon>Streptophyta</taxon>
        <taxon>Embryophyta</taxon>
        <taxon>Tracheophyta</taxon>
        <taxon>Spermatophyta</taxon>
        <taxon>Magnoliopsida</taxon>
        <taxon>eudicotyledons</taxon>
        <taxon>Gunneridae</taxon>
        <taxon>Pentapetalae</taxon>
        <taxon>rosids</taxon>
        <taxon>fabids</taxon>
        <taxon>Fabales</taxon>
        <taxon>Fabaceae</taxon>
        <taxon>Papilionoideae</taxon>
        <taxon>50 kb inversion clade</taxon>
        <taxon>NPAAA clade</taxon>
        <taxon>indigoferoid/millettioid clade</taxon>
        <taxon>Phaseoleae</taxon>
        <taxon>Vigna</taxon>
    </lineage>
</organism>